<dbReference type="GO" id="GO:0004725">
    <property type="term" value="F:protein tyrosine phosphatase activity"/>
    <property type="evidence" value="ECO:0007669"/>
    <property type="project" value="InterPro"/>
</dbReference>
<keyword evidence="3" id="KW-0675">Receptor</keyword>
<dbReference type="SMART" id="SM00194">
    <property type="entry name" value="PTPc"/>
    <property type="match status" value="1"/>
</dbReference>
<protein>
    <submittedName>
        <fullName evidence="3">Receptor type tyrosine protein phosphatase</fullName>
    </submittedName>
</protein>
<reference evidence="3" key="1">
    <citation type="submission" date="2014-01" db="EMBL/GenBank/DDBJ databases">
        <authorList>
            <person name="Aslett M."/>
        </authorList>
    </citation>
    <scope>NUCLEOTIDE SEQUENCE</scope>
</reference>
<sequence length="295" mass="33703">MVLRLREEYSTLPGRPDVTEAKAFLSQLNMDKNRYIDIPCLDKTRVKLQQQKVDYIHANWVECPELNAKVIMCQAPLDITTEDFYHMLYQEKVALIACLTKVTEGGVEKSYPYWPVVEGKQITFGKYSLKALSSSQEESCCNVTALELTKQDNKQSQKITHILYTDWTDHKAPNCTKFNGLKTNNTLPTAVIHCSAGIGRSGTLAALLRLQKTIENGQAPNIRSVVQQLRQQRALAVQGIEQYIFIYRTLMEMTYKLERRPKQSLGELLKHINALRTATEKSDLQQKHCLTLRPL</sequence>
<dbReference type="InterPro" id="IPR029021">
    <property type="entry name" value="Prot-tyrosine_phosphatase-like"/>
</dbReference>
<dbReference type="Proteomes" id="UP000030665">
    <property type="component" value="Unassembled WGS sequence"/>
</dbReference>
<dbReference type="EMBL" id="HG805883">
    <property type="protein sequence ID" value="CDW54172.1"/>
    <property type="molecule type" value="Genomic_DNA"/>
</dbReference>
<dbReference type="PRINTS" id="PR00700">
    <property type="entry name" value="PRTYPHPHTASE"/>
</dbReference>
<dbReference type="InterPro" id="IPR000242">
    <property type="entry name" value="PTP_cat"/>
</dbReference>
<evidence type="ECO:0000313" key="3">
    <source>
        <dbReference type="EMBL" id="CDW54172.1"/>
    </source>
</evidence>
<dbReference type="Pfam" id="PF00102">
    <property type="entry name" value="Y_phosphatase"/>
    <property type="match status" value="1"/>
</dbReference>
<dbReference type="SMART" id="SM00404">
    <property type="entry name" value="PTPc_motif"/>
    <property type="match status" value="1"/>
</dbReference>
<accession>A0A077Z172</accession>
<name>A0A077Z172_TRITR</name>
<gene>
    <name evidence="3" type="ORF">TTRE_0000244201</name>
</gene>
<dbReference type="PROSITE" id="PS00383">
    <property type="entry name" value="TYR_PHOSPHATASE_1"/>
    <property type="match status" value="1"/>
</dbReference>
<dbReference type="STRING" id="36087.A0A077Z172"/>
<feature type="domain" description="Tyrosine specific protein phosphatases" evidence="2">
    <location>
        <begin position="191"/>
        <end position="244"/>
    </location>
</feature>
<dbReference type="CDD" id="cd00047">
    <property type="entry name" value="PTPc"/>
    <property type="match status" value="1"/>
</dbReference>
<dbReference type="SUPFAM" id="SSF52799">
    <property type="entry name" value="(Phosphotyrosine protein) phosphatases II"/>
    <property type="match status" value="1"/>
</dbReference>
<keyword evidence="4" id="KW-1185">Reference proteome</keyword>
<evidence type="ECO:0000259" key="2">
    <source>
        <dbReference type="PROSITE" id="PS50056"/>
    </source>
</evidence>
<proteinExistence type="predicted"/>
<feature type="domain" description="Tyrosine-protein phosphatase" evidence="1">
    <location>
        <begin position="5"/>
        <end position="253"/>
    </location>
</feature>
<dbReference type="Gene3D" id="3.90.190.10">
    <property type="entry name" value="Protein tyrosine phosphatase superfamily"/>
    <property type="match status" value="1"/>
</dbReference>
<dbReference type="AlphaFoldDB" id="A0A077Z172"/>
<organism evidence="3 4">
    <name type="scientific">Trichuris trichiura</name>
    <name type="common">Whipworm</name>
    <name type="synonym">Trichocephalus trichiurus</name>
    <dbReference type="NCBI Taxonomy" id="36087"/>
    <lineage>
        <taxon>Eukaryota</taxon>
        <taxon>Metazoa</taxon>
        <taxon>Ecdysozoa</taxon>
        <taxon>Nematoda</taxon>
        <taxon>Enoplea</taxon>
        <taxon>Dorylaimia</taxon>
        <taxon>Trichinellida</taxon>
        <taxon>Trichuridae</taxon>
        <taxon>Trichuris</taxon>
    </lineage>
</organism>
<dbReference type="InterPro" id="IPR016130">
    <property type="entry name" value="Tyr_Pase_AS"/>
</dbReference>
<evidence type="ECO:0000259" key="1">
    <source>
        <dbReference type="PROSITE" id="PS50055"/>
    </source>
</evidence>
<dbReference type="InterPro" id="IPR003595">
    <property type="entry name" value="Tyr_Pase_cat"/>
</dbReference>
<dbReference type="InterPro" id="IPR000387">
    <property type="entry name" value="Tyr_Pase_dom"/>
</dbReference>
<evidence type="ECO:0000313" key="4">
    <source>
        <dbReference type="Proteomes" id="UP000030665"/>
    </source>
</evidence>
<dbReference type="PANTHER" id="PTHR46163">
    <property type="entry name" value="TYROSINE-PROTEIN PHOSPHATASE-RELATED"/>
    <property type="match status" value="1"/>
</dbReference>
<dbReference type="OrthoDB" id="10253954at2759"/>
<dbReference type="PROSITE" id="PS50056">
    <property type="entry name" value="TYR_PHOSPHATASE_2"/>
    <property type="match status" value="1"/>
</dbReference>
<dbReference type="PROSITE" id="PS50055">
    <property type="entry name" value="TYR_PHOSPHATASE_PTP"/>
    <property type="match status" value="1"/>
</dbReference>
<dbReference type="InterPro" id="IPR052782">
    <property type="entry name" value="Oocyte-zygote_transition_reg"/>
</dbReference>
<reference evidence="3" key="2">
    <citation type="submission" date="2014-03" db="EMBL/GenBank/DDBJ databases">
        <title>The whipworm genome and dual-species transcriptomics of an intimate host-pathogen interaction.</title>
        <authorList>
            <person name="Foth B.J."/>
            <person name="Tsai I.J."/>
            <person name="Reid A.J."/>
            <person name="Bancroft A.J."/>
            <person name="Nichol S."/>
            <person name="Tracey A."/>
            <person name="Holroyd N."/>
            <person name="Cotton J.A."/>
            <person name="Stanley E.J."/>
            <person name="Zarowiecki M."/>
            <person name="Liu J.Z."/>
            <person name="Huckvale T."/>
            <person name="Cooper P.J."/>
            <person name="Grencis R.K."/>
            <person name="Berriman M."/>
        </authorList>
    </citation>
    <scope>NUCLEOTIDE SEQUENCE [LARGE SCALE GENOMIC DNA]</scope>
</reference>